<keyword evidence="2" id="KW-1185">Reference proteome</keyword>
<sequence length="100" mass="10649">MDVELLYFDQCPHWRLADERLREALTAVGRADQSISYVQVDTAEDAAGSGFAGSPTILVNGRDPFRAPGPTPGGLSCRLFSTPNGLAGSPTVEQLSSVLR</sequence>
<dbReference type="OrthoDB" id="7185309at2"/>
<gene>
    <name evidence="1" type="ORF">CTE05_08900</name>
</gene>
<accession>A0A511JI67</accession>
<dbReference type="EMBL" id="BJWH01000003">
    <property type="protein sequence ID" value="GEL97343.1"/>
    <property type="molecule type" value="Genomic_DNA"/>
</dbReference>
<evidence type="ECO:0008006" key="3">
    <source>
        <dbReference type="Google" id="ProtNLM"/>
    </source>
</evidence>
<dbReference type="AlphaFoldDB" id="A0A511JI67"/>
<proteinExistence type="predicted"/>
<name>A0A511JI67_9CELL</name>
<protein>
    <recommendedName>
        <fullName evidence="3">Thioredoxin family protein</fullName>
    </recommendedName>
</protein>
<reference evidence="1 2" key="1">
    <citation type="submission" date="2019-07" db="EMBL/GenBank/DDBJ databases">
        <title>Whole genome shotgun sequence of Cellulomonas terrae NBRC 100819.</title>
        <authorList>
            <person name="Hosoyama A."/>
            <person name="Uohara A."/>
            <person name="Ohji S."/>
            <person name="Ichikawa N."/>
        </authorList>
    </citation>
    <scope>NUCLEOTIDE SEQUENCE [LARGE SCALE GENOMIC DNA]</scope>
    <source>
        <strain evidence="1 2">NBRC 100819</strain>
    </source>
</reference>
<evidence type="ECO:0000313" key="1">
    <source>
        <dbReference type="EMBL" id="GEL97343.1"/>
    </source>
</evidence>
<dbReference type="Proteomes" id="UP000321049">
    <property type="component" value="Unassembled WGS sequence"/>
</dbReference>
<evidence type="ECO:0000313" key="2">
    <source>
        <dbReference type="Proteomes" id="UP000321049"/>
    </source>
</evidence>
<comment type="caution">
    <text evidence="1">The sequence shown here is derived from an EMBL/GenBank/DDBJ whole genome shotgun (WGS) entry which is preliminary data.</text>
</comment>
<organism evidence="1 2">
    <name type="scientific">Cellulomonas terrae</name>
    <dbReference type="NCBI Taxonomy" id="311234"/>
    <lineage>
        <taxon>Bacteria</taxon>
        <taxon>Bacillati</taxon>
        <taxon>Actinomycetota</taxon>
        <taxon>Actinomycetes</taxon>
        <taxon>Micrococcales</taxon>
        <taxon>Cellulomonadaceae</taxon>
        <taxon>Cellulomonas</taxon>
    </lineage>
</organism>
<dbReference type="RefSeq" id="WP_146844912.1">
    <property type="nucleotide sequence ID" value="NZ_BJWH01000003.1"/>
</dbReference>